<gene>
    <name evidence="2" type="ORF">P691DRAFT_811266</name>
</gene>
<feature type="region of interest" description="Disordered" evidence="1">
    <location>
        <begin position="64"/>
        <end position="120"/>
    </location>
</feature>
<reference evidence="2" key="1">
    <citation type="submission" date="2020-11" db="EMBL/GenBank/DDBJ databases">
        <authorList>
            <consortium name="DOE Joint Genome Institute"/>
            <person name="Ahrendt S."/>
            <person name="Riley R."/>
            <person name="Andreopoulos W."/>
            <person name="Labutti K."/>
            <person name="Pangilinan J."/>
            <person name="Ruiz-Duenas F.J."/>
            <person name="Barrasa J.M."/>
            <person name="Sanchez-Garcia M."/>
            <person name="Camarero S."/>
            <person name="Miyauchi S."/>
            <person name="Serrano A."/>
            <person name="Linde D."/>
            <person name="Babiker R."/>
            <person name="Drula E."/>
            <person name="Ayuso-Fernandez I."/>
            <person name="Pacheco R."/>
            <person name="Padilla G."/>
            <person name="Ferreira P."/>
            <person name="Barriuso J."/>
            <person name="Kellner H."/>
            <person name="Castanera R."/>
            <person name="Alfaro M."/>
            <person name="Ramirez L."/>
            <person name="Pisabarro A.G."/>
            <person name="Kuo A."/>
            <person name="Tritt A."/>
            <person name="Lipzen A."/>
            <person name="He G."/>
            <person name="Yan M."/>
            <person name="Ng V."/>
            <person name="Cullen D."/>
            <person name="Martin F."/>
            <person name="Rosso M.-N."/>
            <person name="Henrissat B."/>
            <person name="Hibbett D."/>
            <person name="Martinez A.T."/>
            <person name="Grigoriev I.V."/>
        </authorList>
    </citation>
    <scope>NUCLEOTIDE SEQUENCE</scope>
    <source>
        <strain evidence="2">MF-IS2</strain>
    </source>
</reference>
<name>A0A9P6C5Q3_9AGAR</name>
<dbReference type="OrthoDB" id="2608976at2759"/>
<feature type="compositionally biased region" description="Basic and acidic residues" evidence="1">
    <location>
        <begin position="64"/>
        <end position="75"/>
    </location>
</feature>
<sequence>MSDPLMECCSGFCGICCVAISSTISQWSSTSRAGSTGLCCCGSRYAGCCGSCCNDRFNEDNFEDQVRNDMAKTRDPNVPVEQPKASPEMAIPSPNSEPKSQDKAQDGNGETRKDEKEEKT</sequence>
<feature type="compositionally biased region" description="Basic and acidic residues" evidence="1">
    <location>
        <begin position="99"/>
        <end position="120"/>
    </location>
</feature>
<evidence type="ECO:0000313" key="3">
    <source>
        <dbReference type="Proteomes" id="UP000807342"/>
    </source>
</evidence>
<dbReference type="AlphaFoldDB" id="A0A9P6C5Q3"/>
<dbReference type="Proteomes" id="UP000807342">
    <property type="component" value="Unassembled WGS sequence"/>
</dbReference>
<proteinExistence type="predicted"/>
<comment type="caution">
    <text evidence="2">The sequence shown here is derived from an EMBL/GenBank/DDBJ whole genome shotgun (WGS) entry which is preliminary data.</text>
</comment>
<evidence type="ECO:0000256" key="1">
    <source>
        <dbReference type="SAM" id="MobiDB-lite"/>
    </source>
</evidence>
<accession>A0A9P6C5Q3</accession>
<organism evidence="2 3">
    <name type="scientific">Macrolepiota fuliginosa MF-IS2</name>
    <dbReference type="NCBI Taxonomy" id="1400762"/>
    <lineage>
        <taxon>Eukaryota</taxon>
        <taxon>Fungi</taxon>
        <taxon>Dikarya</taxon>
        <taxon>Basidiomycota</taxon>
        <taxon>Agaricomycotina</taxon>
        <taxon>Agaricomycetes</taxon>
        <taxon>Agaricomycetidae</taxon>
        <taxon>Agaricales</taxon>
        <taxon>Agaricineae</taxon>
        <taxon>Agaricaceae</taxon>
        <taxon>Macrolepiota</taxon>
    </lineage>
</organism>
<keyword evidence="3" id="KW-1185">Reference proteome</keyword>
<evidence type="ECO:0000313" key="2">
    <source>
        <dbReference type="EMBL" id="KAF9450025.1"/>
    </source>
</evidence>
<protein>
    <submittedName>
        <fullName evidence="2">Uncharacterized protein</fullName>
    </submittedName>
</protein>
<dbReference type="EMBL" id="MU151114">
    <property type="protein sequence ID" value="KAF9450025.1"/>
    <property type="molecule type" value="Genomic_DNA"/>
</dbReference>